<sequence>MYREWTLSKSVTAENGDFKHEMPDEFIGLADDSSVLKMDDVPMDHIVNNIELPIYTGIFEFLGFLLDDDDDDDDEESQHEESETRSSQPNEEISRGRGDVEGERQNNSTSSQSTIESLEEIFSSSQIENTTEVLQNSLVIGEDLSNSLIMQGEDLSDPLPKKERAMRISVRGTNKSSMSLPIILDGSSKSSNSSSINSLQKIEAQINTSKPLKKAQAVAEAKGGKSQKGTFKRNKISTANTTTARKTKQALPKESRSAGNARVKTQFAKEKKKPVVRSKAVDVPVHPPQRRNKLDLDEALNKRILEGKKRREEYERKYEMSKANRFRLSARDPSHSKLYASSNLKQKTKSKVAKKAITPDQTAIERNGKAKSSRAVTPVQARKFYEKQLKLQQETFRKIRIQSEKKC</sequence>
<keyword evidence="3" id="KW-1185">Reference proteome</keyword>
<accession>A0AAD3D293</accession>
<reference evidence="2 3" key="1">
    <citation type="journal article" date="2021" name="Sci. Rep.">
        <title>The genome of the diatom Chaetoceros tenuissimus carries an ancient integrated fragment of an extant virus.</title>
        <authorList>
            <person name="Hongo Y."/>
            <person name="Kimura K."/>
            <person name="Takaki Y."/>
            <person name="Yoshida Y."/>
            <person name="Baba S."/>
            <person name="Kobayashi G."/>
            <person name="Nagasaki K."/>
            <person name="Hano T."/>
            <person name="Tomaru Y."/>
        </authorList>
    </citation>
    <scope>NUCLEOTIDE SEQUENCE [LARGE SCALE GENOMIC DNA]</scope>
    <source>
        <strain evidence="2 3">NIES-3715</strain>
    </source>
</reference>
<comment type="caution">
    <text evidence="2">The sequence shown here is derived from an EMBL/GenBank/DDBJ whole genome shotgun (WGS) entry which is preliminary data.</text>
</comment>
<gene>
    <name evidence="2" type="ORF">CTEN210_12977</name>
</gene>
<organism evidence="2 3">
    <name type="scientific">Chaetoceros tenuissimus</name>
    <dbReference type="NCBI Taxonomy" id="426638"/>
    <lineage>
        <taxon>Eukaryota</taxon>
        <taxon>Sar</taxon>
        <taxon>Stramenopiles</taxon>
        <taxon>Ochrophyta</taxon>
        <taxon>Bacillariophyta</taxon>
        <taxon>Coscinodiscophyceae</taxon>
        <taxon>Chaetocerotophycidae</taxon>
        <taxon>Chaetocerotales</taxon>
        <taxon>Chaetocerotaceae</taxon>
        <taxon>Chaetoceros</taxon>
    </lineage>
</organism>
<dbReference type="EMBL" id="BLLK01000052">
    <property type="protein sequence ID" value="GFH56501.1"/>
    <property type="molecule type" value="Genomic_DNA"/>
</dbReference>
<proteinExistence type="predicted"/>
<evidence type="ECO:0000313" key="3">
    <source>
        <dbReference type="Proteomes" id="UP001054902"/>
    </source>
</evidence>
<evidence type="ECO:0000256" key="1">
    <source>
        <dbReference type="SAM" id="MobiDB-lite"/>
    </source>
</evidence>
<feature type="compositionally biased region" description="Basic and acidic residues" evidence="1">
    <location>
        <begin position="92"/>
        <end position="104"/>
    </location>
</feature>
<dbReference type="Proteomes" id="UP001054902">
    <property type="component" value="Unassembled WGS sequence"/>
</dbReference>
<feature type="compositionally biased region" description="Acidic residues" evidence="1">
    <location>
        <begin position="67"/>
        <end position="78"/>
    </location>
</feature>
<feature type="compositionally biased region" description="Polar residues" evidence="1">
    <location>
        <begin position="105"/>
        <end position="116"/>
    </location>
</feature>
<feature type="region of interest" description="Disordered" evidence="1">
    <location>
        <begin position="219"/>
        <end position="280"/>
    </location>
</feature>
<evidence type="ECO:0000313" key="2">
    <source>
        <dbReference type="EMBL" id="GFH56501.1"/>
    </source>
</evidence>
<feature type="region of interest" description="Disordered" evidence="1">
    <location>
        <begin position="67"/>
        <end position="116"/>
    </location>
</feature>
<name>A0AAD3D293_9STRA</name>
<dbReference type="AlphaFoldDB" id="A0AAD3D293"/>
<protein>
    <submittedName>
        <fullName evidence="2">Uncharacterized protein</fullName>
    </submittedName>
</protein>